<name>A0A7S1FRU7_9STRA</name>
<evidence type="ECO:0000256" key="4">
    <source>
        <dbReference type="PROSITE-ProRule" id="PRU01161"/>
    </source>
</evidence>
<evidence type="ECO:0000256" key="3">
    <source>
        <dbReference type="ARBA" id="ARBA00023098"/>
    </source>
</evidence>
<dbReference type="InterPro" id="IPR016035">
    <property type="entry name" value="Acyl_Trfase/lysoPLipase"/>
</dbReference>
<feature type="domain" description="PNPLA" evidence="6">
    <location>
        <begin position="237"/>
        <end position="482"/>
    </location>
</feature>
<dbReference type="Pfam" id="PF11815">
    <property type="entry name" value="DUF3336"/>
    <property type="match status" value="1"/>
</dbReference>
<dbReference type="InterPro" id="IPR050301">
    <property type="entry name" value="NTE"/>
</dbReference>
<comment type="caution">
    <text evidence="4">Lacks conserved residue(s) required for the propagation of feature annotation.</text>
</comment>
<dbReference type="GO" id="GO:0004806">
    <property type="term" value="F:triacylglycerol lipase activity"/>
    <property type="evidence" value="ECO:0007669"/>
    <property type="project" value="InterPro"/>
</dbReference>
<evidence type="ECO:0000256" key="2">
    <source>
        <dbReference type="ARBA" id="ARBA00022963"/>
    </source>
</evidence>
<proteinExistence type="predicted"/>
<feature type="active site" description="Nucleophile" evidence="4">
    <location>
        <position position="270"/>
    </location>
</feature>
<dbReference type="SUPFAM" id="SSF52151">
    <property type="entry name" value="FabD/lysophospholipase-like"/>
    <property type="match status" value="1"/>
</dbReference>
<evidence type="ECO:0000313" key="7">
    <source>
        <dbReference type="EMBL" id="CAD8885578.1"/>
    </source>
</evidence>
<dbReference type="InterPro" id="IPR021771">
    <property type="entry name" value="Triacylglycerol_lipase_N"/>
</dbReference>
<keyword evidence="3 4" id="KW-0443">Lipid metabolism</keyword>
<organism evidence="7">
    <name type="scientific">Corethron hystrix</name>
    <dbReference type="NCBI Taxonomy" id="216773"/>
    <lineage>
        <taxon>Eukaryota</taxon>
        <taxon>Sar</taxon>
        <taxon>Stramenopiles</taxon>
        <taxon>Ochrophyta</taxon>
        <taxon>Bacillariophyta</taxon>
        <taxon>Coscinodiscophyceae</taxon>
        <taxon>Corethrophycidae</taxon>
        <taxon>Corethrales</taxon>
        <taxon>Corethraceae</taxon>
        <taxon>Corethron</taxon>
    </lineage>
</organism>
<dbReference type="PANTHER" id="PTHR14226:SF10">
    <property type="entry name" value="TRIACYLGLYCEROL LIPASE 4-RELATED"/>
    <property type="match status" value="1"/>
</dbReference>
<gene>
    <name evidence="7" type="ORF">CHYS00102_LOCUS12775</name>
</gene>
<accession>A0A7S1FRU7</accession>
<reference evidence="7" key="1">
    <citation type="submission" date="2021-01" db="EMBL/GenBank/DDBJ databases">
        <authorList>
            <person name="Corre E."/>
            <person name="Pelletier E."/>
            <person name="Niang G."/>
            <person name="Scheremetjew M."/>
            <person name="Finn R."/>
            <person name="Kale V."/>
            <person name="Holt S."/>
            <person name="Cochrane G."/>
            <person name="Meng A."/>
            <person name="Brown T."/>
            <person name="Cohen L."/>
        </authorList>
    </citation>
    <scope>NUCLEOTIDE SEQUENCE</scope>
    <source>
        <strain evidence="7">308</strain>
    </source>
</reference>
<dbReference type="Gene3D" id="3.40.1090.10">
    <property type="entry name" value="Cytosolic phospholipase A2 catalytic domain"/>
    <property type="match status" value="1"/>
</dbReference>
<dbReference type="PROSITE" id="PS51635">
    <property type="entry name" value="PNPLA"/>
    <property type="match status" value="1"/>
</dbReference>
<protein>
    <recommendedName>
        <fullName evidence="6">PNPLA domain-containing protein</fullName>
    </recommendedName>
</protein>
<evidence type="ECO:0000256" key="1">
    <source>
        <dbReference type="ARBA" id="ARBA00022801"/>
    </source>
</evidence>
<feature type="active site" description="Proton acceptor" evidence="4">
    <location>
        <position position="469"/>
    </location>
</feature>
<dbReference type="GO" id="GO:0016042">
    <property type="term" value="P:lipid catabolic process"/>
    <property type="evidence" value="ECO:0007669"/>
    <property type="project" value="UniProtKB-UniRule"/>
</dbReference>
<dbReference type="Pfam" id="PF01734">
    <property type="entry name" value="Patatin"/>
    <property type="match status" value="1"/>
</dbReference>
<keyword evidence="1 4" id="KW-0378">Hydrolase</keyword>
<dbReference type="InterPro" id="IPR002641">
    <property type="entry name" value="PNPLA_dom"/>
</dbReference>
<feature type="region of interest" description="Disordered" evidence="5">
    <location>
        <begin position="651"/>
        <end position="673"/>
    </location>
</feature>
<dbReference type="PANTHER" id="PTHR14226">
    <property type="entry name" value="NEUROPATHY TARGET ESTERASE/SWISS CHEESE D.MELANOGASTER"/>
    <property type="match status" value="1"/>
</dbReference>
<evidence type="ECO:0000259" key="6">
    <source>
        <dbReference type="PROSITE" id="PS51635"/>
    </source>
</evidence>
<keyword evidence="2 4" id="KW-0442">Lipid degradation</keyword>
<evidence type="ECO:0000256" key="5">
    <source>
        <dbReference type="SAM" id="MobiDB-lite"/>
    </source>
</evidence>
<feature type="short sequence motif" description="GXSXG" evidence="4">
    <location>
        <begin position="268"/>
        <end position="272"/>
    </location>
</feature>
<dbReference type="EMBL" id="HBFR01017568">
    <property type="protein sequence ID" value="CAD8885578.1"/>
    <property type="molecule type" value="Transcribed_RNA"/>
</dbReference>
<feature type="compositionally biased region" description="Polar residues" evidence="5">
    <location>
        <begin position="651"/>
        <end position="668"/>
    </location>
</feature>
<dbReference type="AlphaFoldDB" id="A0A7S1FRU7"/>
<sequence length="817" mass="91282">MSNLPDRVALVRHATKIADEALMYVLPQIKETIIPPLLVVCNDLLLDIVFVPRVILRQLAVAIALHSGAVTLQQMIRLAKICSSYMSSRMQEIRGLRAKHMLVNNQQEWLDIALRIDELEGNDVWRINQECQLYESDRIIARIDEIKHLMRRGDIFDLMFTLRGGLTRNQFGLLHEGLFSKAMAGTKVLVENFHATCCAGLDFVCDMPVVEGEEPIPTDTRLAFFNEARHAYGRTALLLSGGAALGFYHVGVVKAFIDNHVMPRVISGASAGSIVCAMIGTRTNEECLADLFNSRGTNSVGHSGVLALDFFRPVGYKKEEGEGGAGLSNIKDVVLKSDHKRTWQLLFPIGVRRFSSFIYDLLTGGVRAKDIFLNDTDHFSRCCKTNIGNFTFQEAFDRTGRILNIAVSPQNRSDPPRLLNYLTAPHVLVWSAAVASASLPGIFEASRLLVKDSDGTERYESSTASRFQDGSMESDLPMDQLSEMFNVNHFIISQVNPHACMLASFSLSKSIWSNAFVGVVNGILQFLKKQIKGWIRNFIELVGGRRIAPLWDTRRGFFVQLLTQEYEGRDCDVTLNPWENDISLFKSFFRCIYNPTDKEFFDWMKAAERETWKYIPMVRNHCAVEVTLDCCVQRLRKQIMNESQAWQSQQKLGETNGTSLGGNRTNGTSLGGNRMPSFYTSPSLINLGGLAIGDQYHRSTDLAMPDSAPLSSFHSNQNLQYPNLGRSFPSQNGFGSGVGLSDGLYMDDTDDEASHTFEVFRSAQIPRRVHRAKSIDSGDGGPLPGDSAYTKTTNMTAFYYRKNKSHESLGMASDKIN</sequence>